<reference evidence="2" key="1">
    <citation type="journal article" date="2019" name="Plant Biotechnol. J.">
        <title>Genome sequencing of the Australian wild diploid species Gossypium australe highlights disease resistance and delayed gland morphogenesis.</title>
        <authorList>
            <person name="Cai Y."/>
            <person name="Cai X."/>
            <person name="Wang Q."/>
            <person name="Wang P."/>
            <person name="Zhang Y."/>
            <person name="Cai C."/>
            <person name="Xu Y."/>
            <person name="Wang K."/>
            <person name="Zhou Z."/>
            <person name="Wang C."/>
            <person name="Geng S."/>
            <person name="Li B."/>
            <person name="Dong Q."/>
            <person name="Hou Y."/>
            <person name="Wang H."/>
            <person name="Ai P."/>
            <person name="Liu Z."/>
            <person name="Yi F."/>
            <person name="Sun M."/>
            <person name="An G."/>
            <person name="Cheng J."/>
            <person name="Zhang Y."/>
            <person name="Shi Q."/>
            <person name="Xie Y."/>
            <person name="Shi X."/>
            <person name="Chang Y."/>
            <person name="Huang F."/>
            <person name="Chen Y."/>
            <person name="Hong S."/>
            <person name="Mi L."/>
            <person name="Sun Q."/>
            <person name="Zhang L."/>
            <person name="Zhou B."/>
            <person name="Peng R."/>
            <person name="Zhang X."/>
            <person name="Liu F."/>
        </authorList>
    </citation>
    <scope>NUCLEOTIDE SEQUENCE [LARGE SCALE GENOMIC DNA]</scope>
    <source>
        <strain evidence="2">cv. PA1801</strain>
    </source>
</reference>
<dbReference type="EMBL" id="SMMG02000007">
    <property type="protein sequence ID" value="KAA3467169.1"/>
    <property type="molecule type" value="Genomic_DNA"/>
</dbReference>
<proteinExistence type="predicted"/>
<gene>
    <name evidence="1" type="ORF">EPI10_002206</name>
</gene>
<accession>A0A5B6VDA3</accession>
<dbReference type="Proteomes" id="UP000325315">
    <property type="component" value="Unassembled WGS sequence"/>
</dbReference>
<organism evidence="1 2">
    <name type="scientific">Gossypium australe</name>
    <dbReference type="NCBI Taxonomy" id="47621"/>
    <lineage>
        <taxon>Eukaryota</taxon>
        <taxon>Viridiplantae</taxon>
        <taxon>Streptophyta</taxon>
        <taxon>Embryophyta</taxon>
        <taxon>Tracheophyta</taxon>
        <taxon>Spermatophyta</taxon>
        <taxon>Magnoliopsida</taxon>
        <taxon>eudicotyledons</taxon>
        <taxon>Gunneridae</taxon>
        <taxon>Pentapetalae</taxon>
        <taxon>rosids</taxon>
        <taxon>malvids</taxon>
        <taxon>Malvales</taxon>
        <taxon>Malvaceae</taxon>
        <taxon>Malvoideae</taxon>
        <taxon>Gossypium</taxon>
    </lineage>
</organism>
<sequence>MSATSSLHGILHATYAQIINFTIIHKVELTKSGALNRNRCIFGFLPRQNIFQTRPEHTIKTENLWLAEAPSSSLFSFGLRKFKGPDKWRERFLRKILSDNYS</sequence>
<comment type="caution">
    <text evidence="1">The sequence shown here is derived from an EMBL/GenBank/DDBJ whole genome shotgun (WGS) entry which is preliminary data.</text>
</comment>
<keyword evidence="2" id="KW-1185">Reference proteome</keyword>
<protein>
    <submittedName>
        <fullName evidence="1">Uncharacterized protein</fullName>
    </submittedName>
</protein>
<evidence type="ECO:0000313" key="2">
    <source>
        <dbReference type="Proteomes" id="UP000325315"/>
    </source>
</evidence>
<dbReference type="AlphaFoldDB" id="A0A5B6VDA3"/>
<evidence type="ECO:0000313" key="1">
    <source>
        <dbReference type="EMBL" id="KAA3467169.1"/>
    </source>
</evidence>
<name>A0A5B6VDA3_9ROSI</name>